<organism evidence="1 2">
    <name type="scientific">Trichonephila clavipes</name>
    <name type="common">Golden silk orbweaver</name>
    <name type="synonym">Nephila clavipes</name>
    <dbReference type="NCBI Taxonomy" id="2585209"/>
    <lineage>
        <taxon>Eukaryota</taxon>
        <taxon>Metazoa</taxon>
        <taxon>Ecdysozoa</taxon>
        <taxon>Arthropoda</taxon>
        <taxon>Chelicerata</taxon>
        <taxon>Arachnida</taxon>
        <taxon>Araneae</taxon>
        <taxon>Araneomorphae</taxon>
        <taxon>Entelegynae</taxon>
        <taxon>Araneoidea</taxon>
        <taxon>Nephilidae</taxon>
        <taxon>Trichonephila</taxon>
    </lineage>
</organism>
<dbReference type="AlphaFoldDB" id="A0A8X6WKB7"/>
<name>A0A8X6WKB7_TRICX</name>
<reference evidence="1" key="1">
    <citation type="submission" date="2020-08" db="EMBL/GenBank/DDBJ databases">
        <title>Multicomponent nature underlies the extraordinary mechanical properties of spider dragline silk.</title>
        <authorList>
            <person name="Kono N."/>
            <person name="Nakamura H."/>
            <person name="Mori M."/>
            <person name="Yoshida Y."/>
            <person name="Ohtoshi R."/>
            <person name="Malay A.D."/>
            <person name="Moran D.A.P."/>
            <person name="Tomita M."/>
            <person name="Numata K."/>
            <person name="Arakawa K."/>
        </authorList>
    </citation>
    <scope>NUCLEOTIDE SEQUENCE</scope>
</reference>
<evidence type="ECO:0000313" key="1">
    <source>
        <dbReference type="EMBL" id="GFY36500.1"/>
    </source>
</evidence>
<keyword evidence="2" id="KW-1185">Reference proteome</keyword>
<evidence type="ECO:0000313" key="2">
    <source>
        <dbReference type="Proteomes" id="UP000887159"/>
    </source>
</evidence>
<proteinExistence type="predicted"/>
<sequence>MVSKVVKRCCEQFRTLQPHLSHCGLPPTSPNDSTSGKSIQMSSNRLIIRHFSLRQQLGVILTAIRRAISLPEILILHRQHALYYSDTPPLRLPAYLRMCYRTSPYLIS</sequence>
<dbReference type="EMBL" id="BMAU01021437">
    <property type="protein sequence ID" value="GFY36500.1"/>
    <property type="molecule type" value="Genomic_DNA"/>
</dbReference>
<comment type="caution">
    <text evidence="1">The sequence shown here is derived from an EMBL/GenBank/DDBJ whole genome shotgun (WGS) entry which is preliminary data.</text>
</comment>
<gene>
    <name evidence="1" type="ORF">TNCV_27061</name>
</gene>
<protein>
    <submittedName>
        <fullName evidence="1">Uncharacterized protein</fullName>
    </submittedName>
</protein>
<accession>A0A8X6WKB7</accession>
<dbReference type="Proteomes" id="UP000887159">
    <property type="component" value="Unassembled WGS sequence"/>
</dbReference>